<name>W3XGJ3_PESFW</name>
<evidence type="ECO:0000256" key="2">
    <source>
        <dbReference type="ARBA" id="ARBA00006484"/>
    </source>
</evidence>
<dbReference type="KEGG" id="pfy:PFICI_03175"/>
<protein>
    <submittedName>
        <fullName evidence="5">Uncharacterized protein</fullName>
    </submittedName>
</protein>
<dbReference type="SUPFAM" id="SSF51735">
    <property type="entry name" value="NAD(P)-binding Rossmann-fold domains"/>
    <property type="match status" value="1"/>
</dbReference>
<dbReference type="Gene3D" id="3.40.50.720">
    <property type="entry name" value="NAD(P)-binding Rossmann-like Domain"/>
    <property type="match status" value="1"/>
</dbReference>
<dbReference type="eggNOG" id="KOG1014">
    <property type="taxonomic scope" value="Eukaryota"/>
</dbReference>
<dbReference type="PRINTS" id="PR00081">
    <property type="entry name" value="GDHRDH"/>
</dbReference>
<keyword evidence="6" id="KW-1185">Reference proteome</keyword>
<dbReference type="InterPro" id="IPR051019">
    <property type="entry name" value="VLCFA-Steroid_DH"/>
</dbReference>
<gene>
    <name evidence="5" type="ORF">PFICI_03175</name>
</gene>
<dbReference type="GO" id="GO:0016491">
    <property type="term" value="F:oxidoreductase activity"/>
    <property type="evidence" value="ECO:0007669"/>
    <property type="project" value="UniProtKB-KW"/>
</dbReference>
<evidence type="ECO:0000256" key="1">
    <source>
        <dbReference type="ARBA" id="ARBA00004240"/>
    </source>
</evidence>
<dbReference type="STRING" id="1229662.W3XGJ3"/>
<evidence type="ECO:0000313" key="5">
    <source>
        <dbReference type="EMBL" id="ETS85150.1"/>
    </source>
</evidence>
<dbReference type="InParanoid" id="W3XGJ3"/>
<evidence type="ECO:0000256" key="4">
    <source>
        <dbReference type="ARBA" id="ARBA00023002"/>
    </source>
</evidence>
<dbReference type="GeneID" id="19268188"/>
<dbReference type="InterPro" id="IPR036291">
    <property type="entry name" value="NAD(P)-bd_dom_sf"/>
</dbReference>
<dbReference type="AlphaFoldDB" id="W3XGJ3"/>
<dbReference type="PANTHER" id="PTHR43899">
    <property type="entry name" value="RH59310P"/>
    <property type="match status" value="1"/>
</dbReference>
<dbReference type="OMA" id="ININARW"/>
<dbReference type="OrthoDB" id="47007at2759"/>
<comment type="similarity">
    <text evidence="2">Belongs to the short-chain dehydrogenases/reductases (SDR) family.</text>
</comment>
<proteinExistence type="inferred from homology"/>
<keyword evidence="3" id="KW-0521">NADP</keyword>
<sequence>MTNQMLSFINILSFVGLVTLLTCAYRTFNWVLLYTRPSRLRRFAHPSPNGEECWALVTGASDGIGKAFAHELAANGFNVVLHGRNDAKLHRVVSELQATFPRRSFRVLVADASNVADTVHLATGSGSAKFEFLEHLYVTALINNVGGSVLSPDYPPLSATPESSIASNVSLNALFPLHLTRVLLPRLAQNQPSLVLNMSTQASTGQPLNCCYAASKAFLISLTRGLRLEMFMEGVDVEILGIQCGRVTGAAGFTDAPSLFVPSAIRMARAALARTGYNAGVVTGYIGHSLQLMPLTILPAWVVDQLFMNIMRRVSEGRFGGGQSRKSR</sequence>
<dbReference type="InterPro" id="IPR002347">
    <property type="entry name" value="SDR_fam"/>
</dbReference>
<dbReference type="Proteomes" id="UP000030651">
    <property type="component" value="Unassembled WGS sequence"/>
</dbReference>
<dbReference type="PIRSF" id="PIRSF000126">
    <property type="entry name" value="11-beta-HSD1"/>
    <property type="match status" value="1"/>
</dbReference>
<evidence type="ECO:0000313" key="6">
    <source>
        <dbReference type="Proteomes" id="UP000030651"/>
    </source>
</evidence>
<reference evidence="6" key="1">
    <citation type="journal article" date="2015" name="BMC Genomics">
        <title>Genomic and transcriptomic analysis of the endophytic fungus Pestalotiopsis fici reveals its lifestyle and high potential for synthesis of natural products.</title>
        <authorList>
            <person name="Wang X."/>
            <person name="Zhang X."/>
            <person name="Liu L."/>
            <person name="Xiang M."/>
            <person name="Wang W."/>
            <person name="Sun X."/>
            <person name="Che Y."/>
            <person name="Guo L."/>
            <person name="Liu G."/>
            <person name="Guo L."/>
            <person name="Wang C."/>
            <person name="Yin W.B."/>
            <person name="Stadler M."/>
            <person name="Zhang X."/>
            <person name="Liu X."/>
        </authorList>
    </citation>
    <scope>NUCLEOTIDE SEQUENCE [LARGE SCALE GENOMIC DNA]</scope>
    <source>
        <strain evidence="6">W106-1 / CGMCC3.15140</strain>
    </source>
</reference>
<comment type="subcellular location">
    <subcellularLocation>
        <location evidence="1">Endoplasmic reticulum</location>
    </subcellularLocation>
</comment>
<keyword evidence="4" id="KW-0560">Oxidoreductase</keyword>
<dbReference type="HOGENOM" id="CLU_010194_38_2_1"/>
<evidence type="ECO:0000256" key="3">
    <source>
        <dbReference type="ARBA" id="ARBA00022857"/>
    </source>
</evidence>
<organism evidence="5 6">
    <name type="scientific">Pestalotiopsis fici (strain W106-1 / CGMCC3.15140)</name>
    <dbReference type="NCBI Taxonomy" id="1229662"/>
    <lineage>
        <taxon>Eukaryota</taxon>
        <taxon>Fungi</taxon>
        <taxon>Dikarya</taxon>
        <taxon>Ascomycota</taxon>
        <taxon>Pezizomycotina</taxon>
        <taxon>Sordariomycetes</taxon>
        <taxon>Xylariomycetidae</taxon>
        <taxon>Amphisphaeriales</taxon>
        <taxon>Sporocadaceae</taxon>
        <taxon>Pestalotiopsis</taxon>
    </lineage>
</organism>
<dbReference type="PROSITE" id="PS00061">
    <property type="entry name" value="ADH_SHORT"/>
    <property type="match status" value="1"/>
</dbReference>
<dbReference type="EMBL" id="KI912110">
    <property type="protein sequence ID" value="ETS85150.1"/>
    <property type="molecule type" value="Genomic_DNA"/>
</dbReference>
<dbReference type="Pfam" id="PF00106">
    <property type="entry name" value="adh_short"/>
    <property type="match status" value="1"/>
</dbReference>
<dbReference type="PANTHER" id="PTHR43899:SF13">
    <property type="entry name" value="RH59310P"/>
    <property type="match status" value="1"/>
</dbReference>
<dbReference type="GO" id="GO:0005783">
    <property type="term" value="C:endoplasmic reticulum"/>
    <property type="evidence" value="ECO:0007669"/>
    <property type="project" value="UniProtKB-SubCell"/>
</dbReference>
<dbReference type="InterPro" id="IPR020904">
    <property type="entry name" value="Sc_DH/Rdtase_CS"/>
</dbReference>
<accession>W3XGJ3</accession>
<dbReference type="RefSeq" id="XP_007829947.1">
    <property type="nucleotide sequence ID" value="XM_007831756.1"/>
</dbReference>